<dbReference type="Proteomes" id="UP000504733">
    <property type="component" value="Segment"/>
</dbReference>
<organism evidence="1 2">
    <name type="scientific">Shigella phage 2019SD1</name>
    <dbReference type="NCBI Taxonomy" id="2848074"/>
    <lineage>
        <taxon>Viruses</taxon>
        <taxon>Duplodnaviria</taxon>
        <taxon>Heunggongvirae</taxon>
        <taxon>Uroviricota</taxon>
        <taxon>Caudoviricetes</taxon>
        <taxon>Drexlerviridae</taxon>
        <taxon>Tempevirinae</taxon>
        <taxon>Hanrivervirus</taxon>
        <taxon>Hanrivervirus hv2019SD1</taxon>
    </lineage>
</organism>
<evidence type="ECO:0000313" key="2">
    <source>
        <dbReference type="Proteomes" id="UP000504733"/>
    </source>
</evidence>
<protein>
    <submittedName>
        <fullName evidence="1">Uncharacterized protein</fullName>
    </submittedName>
</protein>
<proteinExistence type="predicted"/>
<dbReference type="EMBL" id="MT360681">
    <property type="protein sequence ID" value="QJT70577.1"/>
    <property type="molecule type" value="Genomic_DNA"/>
</dbReference>
<gene>
    <name evidence="1" type="ORF">SD1_49</name>
</gene>
<reference evidence="1 2" key="1">
    <citation type="submission" date="2020-04" db="EMBL/GenBank/DDBJ databases">
        <authorList>
            <person name="Kumar P."/>
            <person name="Meghvansi M.K."/>
            <person name="Kamboj D.V."/>
        </authorList>
    </citation>
    <scope>NUCLEOTIDE SEQUENCE [LARGE SCALE GENOMIC DNA]</scope>
</reference>
<sequence length="102" mass="11787">MNWHDYFTRRCICRSTMIVKLLTQCLMDLESCCLNMRRLAINAIALMKQTQNSTFVKSGVKARHNHFTETKGEINDESYLQVMFFGVGSFLMKAITANISLR</sequence>
<name>A0A6M5C908_9CAUD</name>
<accession>A0A6M5C908</accession>
<evidence type="ECO:0000313" key="1">
    <source>
        <dbReference type="EMBL" id="QJT70577.1"/>
    </source>
</evidence>
<keyword evidence="2" id="KW-1185">Reference proteome</keyword>